<comment type="caution">
    <text evidence="2">The sequence shown here is derived from an EMBL/GenBank/DDBJ whole genome shotgun (WGS) entry which is preliminary data.</text>
</comment>
<evidence type="ECO:0000259" key="1">
    <source>
        <dbReference type="Pfam" id="PF04326"/>
    </source>
</evidence>
<dbReference type="Proteomes" id="UP001500339">
    <property type="component" value="Unassembled WGS sequence"/>
</dbReference>
<proteinExistence type="predicted"/>
<gene>
    <name evidence="2" type="ORF">GCM10008905_03110</name>
</gene>
<evidence type="ECO:0000313" key="2">
    <source>
        <dbReference type="EMBL" id="GAA0717443.1"/>
    </source>
</evidence>
<dbReference type="EMBL" id="BAAACF010000001">
    <property type="protein sequence ID" value="GAA0717443.1"/>
    <property type="molecule type" value="Genomic_DNA"/>
</dbReference>
<dbReference type="RefSeq" id="WP_343765744.1">
    <property type="nucleotide sequence ID" value="NZ_BAAACF010000001.1"/>
</dbReference>
<organism evidence="2 3">
    <name type="scientific">Clostridium malenominatum</name>
    <dbReference type="NCBI Taxonomy" id="1539"/>
    <lineage>
        <taxon>Bacteria</taxon>
        <taxon>Bacillati</taxon>
        <taxon>Bacillota</taxon>
        <taxon>Clostridia</taxon>
        <taxon>Eubacteriales</taxon>
        <taxon>Clostridiaceae</taxon>
        <taxon>Clostridium</taxon>
    </lineage>
</organism>
<evidence type="ECO:0000313" key="3">
    <source>
        <dbReference type="Proteomes" id="UP001500339"/>
    </source>
</evidence>
<protein>
    <submittedName>
        <fullName evidence="2">DNA binding domain-containing protein</fullName>
    </submittedName>
</protein>
<dbReference type="Gene3D" id="3.30.565.60">
    <property type="match status" value="1"/>
</dbReference>
<dbReference type="InterPro" id="IPR038461">
    <property type="entry name" value="Schlafen_AlbA_2_dom_sf"/>
</dbReference>
<dbReference type="InterPro" id="IPR038475">
    <property type="entry name" value="RecG_C_sf"/>
</dbReference>
<reference evidence="3" key="1">
    <citation type="journal article" date="2019" name="Int. J. Syst. Evol. Microbiol.">
        <title>The Global Catalogue of Microorganisms (GCM) 10K type strain sequencing project: providing services to taxonomists for standard genome sequencing and annotation.</title>
        <authorList>
            <consortium name="The Broad Institute Genomics Platform"/>
            <consortium name="The Broad Institute Genome Sequencing Center for Infectious Disease"/>
            <person name="Wu L."/>
            <person name="Ma J."/>
        </authorList>
    </citation>
    <scope>NUCLEOTIDE SEQUENCE [LARGE SCALE GENOMIC DNA]</scope>
    <source>
        <strain evidence="3">JCM 1405</strain>
    </source>
</reference>
<accession>A0ABP3TXA8</accession>
<feature type="domain" description="Schlafen AlbA-2" evidence="1">
    <location>
        <begin position="14"/>
        <end position="134"/>
    </location>
</feature>
<dbReference type="PANTHER" id="PTHR30595:SF6">
    <property type="entry name" value="SCHLAFEN ALBA-2 DOMAIN-CONTAINING PROTEIN"/>
    <property type="match status" value="1"/>
</dbReference>
<dbReference type="Pfam" id="PF04326">
    <property type="entry name" value="SLFN_AlbA_2"/>
    <property type="match status" value="1"/>
</dbReference>
<sequence>MDNKKLMSLIKRGEGRKVDFKQILDLELEGNRKELAKDICALANSKGGRGYLIIGVEDKTKNILGTDEGKYSEEQIQQIISSRCEPPIPVSLEFVNIEDKKIGVINIYDGPQRPYQLRENGAFYIRRGSTTDTMRKEEIISALNENLSLNIELSPIVRSSIDFIDKDLVKKYFNLKGIEVDDNNIVTLMENASIITFDKEIGKYLATLGGILVFSKDNSIFLPHNMIKIVNNINKNYADNIIITGSLLSMLDEAEEYLVKILPKDYPVKAIHEGLSNAILYRDYTLCCSEIEIIINTNSVSLLSPGVLLNGKDINTSKYLKRNMWIYEKLITLDNKKRFFNTGRGFLRMKGYFKGKGKVSFINSIKDNTFKIIYPGIYTKKDM</sequence>
<keyword evidence="3" id="KW-1185">Reference proteome</keyword>
<name>A0ABP3TXA8_9CLOT</name>
<dbReference type="PANTHER" id="PTHR30595">
    <property type="entry name" value="GLPR-RELATED TRANSCRIPTIONAL REPRESSOR"/>
    <property type="match status" value="1"/>
</dbReference>
<dbReference type="Gene3D" id="3.30.950.30">
    <property type="entry name" value="Schlafen, AAA domain"/>
    <property type="match status" value="1"/>
</dbReference>
<dbReference type="InterPro" id="IPR007421">
    <property type="entry name" value="Schlafen_AlbA_2_dom"/>
</dbReference>